<accession>A0ACC3AE65</accession>
<dbReference type="EMBL" id="JAPDRQ010000030">
    <property type="protein sequence ID" value="KAJ9660545.1"/>
    <property type="molecule type" value="Genomic_DNA"/>
</dbReference>
<reference evidence="1" key="1">
    <citation type="submission" date="2022-10" db="EMBL/GenBank/DDBJ databases">
        <title>Culturing micro-colonial fungi from biological soil crusts in the Mojave desert and describing Neophaeococcomyces mojavensis, and introducing the new genera and species Taxawa tesnikishii.</title>
        <authorList>
            <person name="Kurbessoian T."/>
            <person name="Stajich J.E."/>
        </authorList>
    </citation>
    <scope>NUCLEOTIDE SEQUENCE</scope>
    <source>
        <strain evidence="1">JES_112</strain>
    </source>
</reference>
<evidence type="ECO:0000313" key="2">
    <source>
        <dbReference type="Proteomes" id="UP001172386"/>
    </source>
</evidence>
<sequence length="280" mass="32011">MVDTASIVIAVVSMVGALSAALFTVYGTYLADERKRRHGIQVEVRKYSDPLLVAADDLQDRLYEILDVGFTKYDIKKNENGIQNVEIFSSFLLAQFLAWARILKIQTQFLAFSEDKSTSYLRESLYKISDELSTNRYPKPAWEFRLWPGHQLAIGELMLVKDKDTTQLTPMGFHDFNDQFKERFSVYFHWFIKSIHNVNGARYDGSEIIPDGRGRRLQHLLVDLVKSLDSDGNARAGREPQKCIPAAKCDCLTCGDMELAKDRRDRRRSCNAKTAAKLEV</sequence>
<name>A0ACC3AE65_9EURO</name>
<proteinExistence type="predicted"/>
<dbReference type="Proteomes" id="UP001172386">
    <property type="component" value="Unassembled WGS sequence"/>
</dbReference>
<protein>
    <submittedName>
        <fullName evidence="1">Uncharacterized protein</fullName>
    </submittedName>
</protein>
<keyword evidence="2" id="KW-1185">Reference proteome</keyword>
<organism evidence="1 2">
    <name type="scientific">Neophaeococcomyces mojaviensis</name>
    <dbReference type="NCBI Taxonomy" id="3383035"/>
    <lineage>
        <taxon>Eukaryota</taxon>
        <taxon>Fungi</taxon>
        <taxon>Dikarya</taxon>
        <taxon>Ascomycota</taxon>
        <taxon>Pezizomycotina</taxon>
        <taxon>Eurotiomycetes</taxon>
        <taxon>Chaetothyriomycetidae</taxon>
        <taxon>Chaetothyriales</taxon>
        <taxon>Chaetothyriales incertae sedis</taxon>
        <taxon>Neophaeococcomyces</taxon>
    </lineage>
</organism>
<comment type="caution">
    <text evidence="1">The sequence shown here is derived from an EMBL/GenBank/DDBJ whole genome shotgun (WGS) entry which is preliminary data.</text>
</comment>
<evidence type="ECO:0000313" key="1">
    <source>
        <dbReference type="EMBL" id="KAJ9660545.1"/>
    </source>
</evidence>
<gene>
    <name evidence="1" type="ORF">H2198_002482</name>
</gene>